<evidence type="ECO:0000313" key="2">
    <source>
        <dbReference type="Proteomes" id="UP000050836"/>
    </source>
</evidence>
<dbReference type="EMBL" id="LLXS01000050">
    <property type="protein sequence ID" value="KRG38874.1"/>
    <property type="molecule type" value="Genomic_DNA"/>
</dbReference>
<protein>
    <submittedName>
        <fullName evidence="1">Uncharacterized protein</fullName>
    </submittedName>
</protein>
<accession>A0A0R0A9U9</accession>
<comment type="caution">
    <text evidence="1">The sequence shown here is derived from an EMBL/GenBank/DDBJ whole genome shotgun (WGS) entry which is preliminary data.</text>
</comment>
<proteinExistence type="predicted"/>
<dbReference type="RefSeq" id="WP_054658910.1">
    <property type="nucleotide sequence ID" value="NZ_BAZI01000118.1"/>
</dbReference>
<evidence type="ECO:0000313" key="1">
    <source>
        <dbReference type="EMBL" id="KRG38874.1"/>
    </source>
</evidence>
<gene>
    <name evidence="1" type="ORF">ARC78_15150</name>
</gene>
<keyword evidence="2" id="KW-1185">Reference proteome</keyword>
<reference evidence="1 2" key="1">
    <citation type="submission" date="2015-10" db="EMBL/GenBank/DDBJ databases">
        <title>Genome sequencing and analysis of members of genus Stenotrophomonas.</title>
        <authorList>
            <person name="Patil P.P."/>
            <person name="Midha S."/>
            <person name="Patil P.B."/>
        </authorList>
    </citation>
    <scope>NUCLEOTIDE SEQUENCE [LARGE SCALE GENOMIC DNA]</scope>
    <source>
        <strain evidence="1 2">JCM 9942</strain>
    </source>
</reference>
<name>A0A0R0A9U9_9GAMM</name>
<dbReference type="AlphaFoldDB" id="A0A0R0A9U9"/>
<dbReference type="Proteomes" id="UP000050836">
    <property type="component" value="Unassembled WGS sequence"/>
</dbReference>
<sequence length="81" mass="9047">MDNETVPDVIADWEIEVSDNFRGAQLTFRALGKPGHPEAGGTYACRPMFLELERLRRLQKELDGLIRYMEKGVAAPGASLQ</sequence>
<organism evidence="1 2">
    <name type="scientific">Stenotrophomonas pictorum JCM 9942</name>
    <dbReference type="NCBI Taxonomy" id="1236960"/>
    <lineage>
        <taxon>Bacteria</taxon>
        <taxon>Pseudomonadati</taxon>
        <taxon>Pseudomonadota</taxon>
        <taxon>Gammaproteobacteria</taxon>
        <taxon>Lysobacterales</taxon>
        <taxon>Lysobacteraceae</taxon>
        <taxon>Stenotrophomonas</taxon>
    </lineage>
</organism>